<dbReference type="Gene3D" id="1.20.5.170">
    <property type="match status" value="1"/>
</dbReference>
<dbReference type="CDD" id="cd14687">
    <property type="entry name" value="bZIP_ATF2"/>
    <property type="match status" value="1"/>
</dbReference>
<keyword evidence="4" id="KW-0539">Nucleus</keyword>
<keyword evidence="2" id="KW-0805">Transcription regulation</keyword>
<comment type="subcellular location">
    <subcellularLocation>
        <location evidence="1">Nucleus</location>
    </subcellularLocation>
</comment>
<name>A0A8K0WRK2_9HYPO</name>
<dbReference type="PROSITE" id="PS50217">
    <property type="entry name" value="BZIP"/>
    <property type="match status" value="1"/>
</dbReference>
<feature type="compositionally biased region" description="Basic residues" evidence="6">
    <location>
        <begin position="167"/>
        <end position="176"/>
    </location>
</feature>
<protein>
    <recommendedName>
        <fullName evidence="7">BZIP domain-containing protein</fullName>
    </recommendedName>
</protein>
<sequence length="283" mass="31359">MDTFDHSHGTAIDPFLGASYTDPLSSAFTAQPMANASGQLTESSEGLWDHFDYHFDLLNQHGANGLPQPLALAEPPASAFMTGQLSNFPQAHGQSFGFCNYGNTRQKNSPLASTSRPRDLYNITPVSSGRESLSPREKASPTGKLAASSPSESTTPSEYPSPSDQKPKRKARKPRRVSAAGSMVEAREEDEEQRRSRFLERNRLAASKCRQKKKELQSDLKQTKDELEAKNIELNEQFASLYKEVTEIKALLLRHSVCNDPVIDSWIGTEAKKFVANSLRQSR</sequence>
<dbReference type="EMBL" id="JAGPNK010000007">
    <property type="protein sequence ID" value="KAH7318130.1"/>
    <property type="molecule type" value="Genomic_DNA"/>
</dbReference>
<accession>A0A8K0WRK2</accession>
<evidence type="ECO:0000256" key="6">
    <source>
        <dbReference type="SAM" id="MobiDB-lite"/>
    </source>
</evidence>
<dbReference type="InterPro" id="IPR051027">
    <property type="entry name" value="bZIP_transcription_factors"/>
</dbReference>
<evidence type="ECO:0000256" key="3">
    <source>
        <dbReference type="ARBA" id="ARBA00023163"/>
    </source>
</evidence>
<dbReference type="GO" id="GO:0005634">
    <property type="term" value="C:nucleus"/>
    <property type="evidence" value="ECO:0007669"/>
    <property type="project" value="UniProtKB-SubCell"/>
</dbReference>
<keyword evidence="9" id="KW-1185">Reference proteome</keyword>
<dbReference type="PRINTS" id="PR00042">
    <property type="entry name" value="LEUZIPPRFOS"/>
</dbReference>
<dbReference type="AlphaFoldDB" id="A0A8K0WRK2"/>
<evidence type="ECO:0000313" key="9">
    <source>
        <dbReference type="Proteomes" id="UP000813444"/>
    </source>
</evidence>
<gene>
    <name evidence="8" type="ORF">B0I35DRAFT_478666</name>
</gene>
<dbReference type="OrthoDB" id="295274at2759"/>
<reference evidence="8" key="1">
    <citation type="journal article" date="2021" name="Nat. Commun.">
        <title>Genetic determinants of endophytism in the Arabidopsis root mycobiome.</title>
        <authorList>
            <person name="Mesny F."/>
            <person name="Miyauchi S."/>
            <person name="Thiergart T."/>
            <person name="Pickel B."/>
            <person name="Atanasova L."/>
            <person name="Karlsson M."/>
            <person name="Huettel B."/>
            <person name="Barry K.W."/>
            <person name="Haridas S."/>
            <person name="Chen C."/>
            <person name="Bauer D."/>
            <person name="Andreopoulos W."/>
            <person name="Pangilinan J."/>
            <person name="LaButti K."/>
            <person name="Riley R."/>
            <person name="Lipzen A."/>
            <person name="Clum A."/>
            <person name="Drula E."/>
            <person name="Henrissat B."/>
            <person name="Kohler A."/>
            <person name="Grigoriev I.V."/>
            <person name="Martin F.M."/>
            <person name="Hacquard S."/>
        </authorList>
    </citation>
    <scope>NUCLEOTIDE SEQUENCE</scope>
    <source>
        <strain evidence="8">MPI-CAGE-CH-0235</strain>
    </source>
</reference>
<dbReference type="InterPro" id="IPR004827">
    <property type="entry name" value="bZIP"/>
</dbReference>
<dbReference type="SMART" id="SM00338">
    <property type="entry name" value="BRLZ"/>
    <property type="match status" value="1"/>
</dbReference>
<evidence type="ECO:0000256" key="2">
    <source>
        <dbReference type="ARBA" id="ARBA00023015"/>
    </source>
</evidence>
<dbReference type="SUPFAM" id="SSF57959">
    <property type="entry name" value="Leucine zipper domain"/>
    <property type="match status" value="1"/>
</dbReference>
<dbReference type="PROSITE" id="PS00036">
    <property type="entry name" value="BZIP_BASIC"/>
    <property type="match status" value="1"/>
</dbReference>
<proteinExistence type="predicted"/>
<feature type="compositionally biased region" description="Low complexity" evidence="6">
    <location>
        <begin position="148"/>
        <end position="163"/>
    </location>
</feature>
<evidence type="ECO:0000259" key="7">
    <source>
        <dbReference type="PROSITE" id="PS50217"/>
    </source>
</evidence>
<dbReference type="Proteomes" id="UP000813444">
    <property type="component" value="Unassembled WGS sequence"/>
</dbReference>
<keyword evidence="5" id="KW-0175">Coiled coil</keyword>
<feature type="region of interest" description="Disordered" evidence="6">
    <location>
        <begin position="107"/>
        <end position="194"/>
    </location>
</feature>
<dbReference type="InterPro" id="IPR000837">
    <property type="entry name" value="AP-1"/>
</dbReference>
<dbReference type="GO" id="GO:0006357">
    <property type="term" value="P:regulation of transcription by RNA polymerase II"/>
    <property type="evidence" value="ECO:0007669"/>
    <property type="project" value="InterPro"/>
</dbReference>
<organism evidence="8 9">
    <name type="scientific">Stachybotrys elegans</name>
    <dbReference type="NCBI Taxonomy" id="80388"/>
    <lineage>
        <taxon>Eukaryota</taxon>
        <taxon>Fungi</taxon>
        <taxon>Dikarya</taxon>
        <taxon>Ascomycota</taxon>
        <taxon>Pezizomycotina</taxon>
        <taxon>Sordariomycetes</taxon>
        <taxon>Hypocreomycetidae</taxon>
        <taxon>Hypocreales</taxon>
        <taxon>Stachybotryaceae</taxon>
        <taxon>Stachybotrys</taxon>
    </lineage>
</organism>
<feature type="domain" description="BZIP" evidence="7">
    <location>
        <begin position="192"/>
        <end position="255"/>
    </location>
</feature>
<comment type="caution">
    <text evidence="8">The sequence shown here is derived from an EMBL/GenBank/DDBJ whole genome shotgun (WGS) entry which is preliminary data.</text>
</comment>
<evidence type="ECO:0000256" key="4">
    <source>
        <dbReference type="ARBA" id="ARBA00023242"/>
    </source>
</evidence>
<dbReference type="InterPro" id="IPR046347">
    <property type="entry name" value="bZIP_sf"/>
</dbReference>
<keyword evidence="3" id="KW-0804">Transcription</keyword>
<dbReference type="PANTHER" id="PTHR19304">
    <property type="entry name" value="CYCLIC-AMP RESPONSE ELEMENT BINDING PROTEIN"/>
    <property type="match status" value="1"/>
</dbReference>
<evidence type="ECO:0000256" key="1">
    <source>
        <dbReference type="ARBA" id="ARBA00004123"/>
    </source>
</evidence>
<dbReference type="Pfam" id="PF00170">
    <property type="entry name" value="bZIP_1"/>
    <property type="match status" value="1"/>
</dbReference>
<dbReference type="GO" id="GO:0003677">
    <property type="term" value="F:DNA binding"/>
    <property type="evidence" value="ECO:0007669"/>
    <property type="project" value="InterPro"/>
</dbReference>
<evidence type="ECO:0000313" key="8">
    <source>
        <dbReference type="EMBL" id="KAH7318130.1"/>
    </source>
</evidence>
<evidence type="ECO:0000256" key="5">
    <source>
        <dbReference type="SAM" id="Coils"/>
    </source>
</evidence>
<feature type="coiled-coil region" evidence="5">
    <location>
        <begin position="206"/>
        <end position="244"/>
    </location>
</feature>
<dbReference type="GO" id="GO:0003700">
    <property type="term" value="F:DNA-binding transcription factor activity"/>
    <property type="evidence" value="ECO:0007669"/>
    <property type="project" value="InterPro"/>
</dbReference>